<sequence>MGSKLVGAATGRIYVEGDIVAGDDFRPTPIPLDEWRPGERRGRAGTLHETIKTASPPTTVVIPAHYWEDALRHSVYLTLVRDKIDQLIAKGDTAFDSKENIHDSKNIDDQDLWEKIKTAPFDRLKEDESTTYGDVTILARGRLLEETKGYRFTEDDKSHEKCDNDKCMDGVKAFWSVKRVRQRDQEMSPGKYHYELTFSVMSQIPKKQSKPYERPIRTFTVQESTNDRVTDQPIPYHRTETAPPQISRPERAIWFHKNIAQTPRYHKRQQQSELDRLFSSLFDDDDDDDDENYEQQRRYKQNQYHPTYSPYSKVGYVGSASSEHNTHLKSLPYPYKPHVIKHQSHPPTDPFHQHYIEHDSGLNYPHLSQADYKLPGYNNVDSTTRPAVLPTPLPPLASSKESYMKKSTTTKYEMSDVTNPPTNHKQYNKGKAPVKVNYFPERLRPPIYNAPPGVFVTMDKKPFKPMPPLKMPATKPLRSHRPIDFRPSPQVLDVQFSEPDPLFDSAFRPITVNYADTTNSTEQTLVSEENKYSENILNTPNVSTKKPSKKQNNLRSQAITTNSPDIITAQSTEQDDVMEWADMLGIFAKTTPMDTHKEKNKTITTTTPLPTSTATIKLETKETTTQTPSSSTTMASTTLKPKKRTRPPPKFNKTEKIKKHKRITTTSTSTTTSTISPITTKHIKEKKRVKPASDIKQASTVISSTMKTPWKPSTKATTPSSTISTSTTENPSSTTTTKTTSEPSTESTTTAKSKNVNRFRQSTLLIKGTSLKHDRWSATSATPEKIRSVSSNYNHRRKGSNFQGYLSSTPKYVDEETNRHDHIDGTSTIRPITEETTTKKPEITSTVPVQPVEEIEEEISMNGEEISQIKEEENEETSEDSNDQSEYIFQSSEPANDESNEIIDTETTFTTEKIITTPQSKPKTKKCKKKHQNSTTTEAASTTTTITPTTTSTTTTTASSLEDLLNDFSFEDIDSEHNERNVQHDTDKEASQSHEHYFKMNDDLKELLDTINKDNKYEGLTDDDEYDEENDDEDDDNDDDDDDNDERETMFEEEDISYHSSDDSPRHSNDEYDEKRPLTLLELMAME</sequence>
<feature type="region of interest" description="Disordered" evidence="1">
    <location>
        <begin position="704"/>
        <end position="761"/>
    </location>
</feature>
<feature type="compositionally biased region" description="Basic and acidic residues" evidence="1">
    <location>
        <begin position="975"/>
        <end position="1001"/>
    </location>
</feature>
<feature type="compositionally biased region" description="Acidic residues" evidence="1">
    <location>
        <begin position="1020"/>
        <end position="1055"/>
    </location>
</feature>
<feature type="region of interest" description="Disordered" evidence="1">
    <location>
        <begin position="528"/>
        <end position="552"/>
    </location>
</feature>
<feature type="compositionally biased region" description="Low complexity" evidence="1">
    <location>
        <begin position="621"/>
        <end position="639"/>
    </location>
</feature>
<feature type="compositionally biased region" description="Low complexity" evidence="1">
    <location>
        <begin position="905"/>
        <end position="921"/>
    </location>
</feature>
<feature type="region of interest" description="Disordered" evidence="1">
    <location>
        <begin position="1015"/>
        <end position="1087"/>
    </location>
</feature>
<evidence type="ECO:0000256" key="1">
    <source>
        <dbReference type="SAM" id="MobiDB-lite"/>
    </source>
</evidence>
<reference evidence="2 3" key="1">
    <citation type="journal article" date="2015" name="Nat. Commun.">
        <title>Outbred genome sequencing and CRISPR/Cas9 gene editing in butterflies.</title>
        <authorList>
            <person name="Li X."/>
            <person name="Fan D."/>
            <person name="Zhang W."/>
            <person name="Liu G."/>
            <person name="Zhang L."/>
            <person name="Zhao L."/>
            <person name="Fang X."/>
            <person name="Chen L."/>
            <person name="Dong Y."/>
            <person name="Chen Y."/>
            <person name="Ding Y."/>
            <person name="Zhao R."/>
            <person name="Feng M."/>
            <person name="Zhu Y."/>
            <person name="Feng Y."/>
            <person name="Jiang X."/>
            <person name="Zhu D."/>
            <person name="Xiang H."/>
            <person name="Feng X."/>
            <person name="Li S."/>
            <person name="Wang J."/>
            <person name="Zhang G."/>
            <person name="Kronforst M.R."/>
            <person name="Wang W."/>
        </authorList>
    </citation>
    <scope>NUCLEOTIDE SEQUENCE [LARGE SCALE GENOMIC DNA]</scope>
    <source>
        <strain evidence="2">Ya'a_city_454_Px</strain>
        <tissue evidence="2">Whole body</tissue>
    </source>
</reference>
<feature type="compositionally biased region" description="Basic residues" evidence="1">
    <location>
        <begin position="922"/>
        <end position="932"/>
    </location>
</feature>
<organism evidence="2 3">
    <name type="scientific">Papilio xuthus</name>
    <name type="common">Asian swallowtail butterfly</name>
    <dbReference type="NCBI Taxonomy" id="66420"/>
    <lineage>
        <taxon>Eukaryota</taxon>
        <taxon>Metazoa</taxon>
        <taxon>Ecdysozoa</taxon>
        <taxon>Arthropoda</taxon>
        <taxon>Hexapoda</taxon>
        <taxon>Insecta</taxon>
        <taxon>Pterygota</taxon>
        <taxon>Neoptera</taxon>
        <taxon>Endopterygota</taxon>
        <taxon>Lepidoptera</taxon>
        <taxon>Glossata</taxon>
        <taxon>Ditrysia</taxon>
        <taxon>Papilionoidea</taxon>
        <taxon>Papilionidae</taxon>
        <taxon>Papilioninae</taxon>
        <taxon>Papilio</taxon>
    </lineage>
</organism>
<dbReference type="AlphaFoldDB" id="A0A194QCH3"/>
<dbReference type="Proteomes" id="UP000053268">
    <property type="component" value="Unassembled WGS sequence"/>
</dbReference>
<feature type="compositionally biased region" description="Basic and acidic residues" evidence="1">
    <location>
        <begin position="1056"/>
        <end position="1077"/>
    </location>
</feature>
<gene>
    <name evidence="2" type="ORF">RR46_06277</name>
</gene>
<feature type="compositionally biased region" description="Acidic residues" evidence="1">
    <location>
        <begin position="895"/>
        <end position="904"/>
    </location>
</feature>
<accession>A0A194QCH3</accession>
<feature type="compositionally biased region" description="Acidic residues" evidence="1">
    <location>
        <begin position="872"/>
        <end position="883"/>
    </location>
</feature>
<feature type="region of interest" description="Disordered" evidence="1">
    <location>
        <begin position="383"/>
        <end position="403"/>
    </location>
</feature>
<feature type="compositionally biased region" description="Low complexity" evidence="1">
    <location>
        <begin position="933"/>
        <end position="960"/>
    </location>
</feature>
<evidence type="ECO:0000313" key="3">
    <source>
        <dbReference type="Proteomes" id="UP000053268"/>
    </source>
</evidence>
<evidence type="ECO:0000313" key="2">
    <source>
        <dbReference type="EMBL" id="KPJ03119.1"/>
    </source>
</evidence>
<keyword evidence="3" id="KW-1185">Reference proteome</keyword>
<feature type="compositionally biased region" description="Low complexity" evidence="1">
    <location>
        <begin position="664"/>
        <end position="676"/>
    </location>
</feature>
<dbReference type="EMBL" id="KQ459193">
    <property type="protein sequence ID" value="KPJ03119.1"/>
    <property type="molecule type" value="Genomic_DNA"/>
</dbReference>
<dbReference type="STRING" id="66420.A0A194QCH3"/>
<feature type="compositionally biased region" description="Low complexity" evidence="1">
    <location>
        <begin position="707"/>
        <end position="754"/>
    </location>
</feature>
<feature type="region of interest" description="Disordered" evidence="1">
    <location>
        <begin position="854"/>
        <end position="1001"/>
    </location>
</feature>
<proteinExistence type="predicted"/>
<feature type="region of interest" description="Disordered" evidence="1">
    <location>
        <begin position="621"/>
        <end position="676"/>
    </location>
</feature>
<protein>
    <submittedName>
        <fullName evidence="2">Uncharacterized protein</fullName>
    </submittedName>
</protein>
<name>A0A194QCH3_PAPXU</name>